<dbReference type="STRING" id="1400863.BN873_890003"/>
<organism evidence="4 5">
    <name type="scientific">Candidatus Competibacter denitrificans Run_A_D11</name>
    <dbReference type="NCBI Taxonomy" id="1400863"/>
    <lineage>
        <taxon>Bacteria</taxon>
        <taxon>Pseudomonadati</taxon>
        <taxon>Pseudomonadota</taxon>
        <taxon>Gammaproteobacteria</taxon>
        <taxon>Candidatus Competibacteraceae</taxon>
        <taxon>Candidatus Competibacter</taxon>
    </lineage>
</organism>
<dbReference type="Pfam" id="PF13511">
    <property type="entry name" value="DUF4124"/>
    <property type="match status" value="1"/>
</dbReference>
<accession>W6M983</accession>
<reference evidence="4" key="2">
    <citation type="submission" date="2014-03" db="EMBL/GenBank/DDBJ databases">
        <title>Candidatus Competibacter-lineage genomes retrieved from metagenomes reveal functional metabolic diversity.</title>
        <authorList>
            <person name="McIlroy S.J."/>
            <person name="Albertsen M."/>
            <person name="Andresen E.K."/>
            <person name="Saunders A.M."/>
            <person name="Kristiansen R."/>
            <person name="Stokholm-Bjerregaard M."/>
            <person name="Nielsen K.L."/>
            <person name="Nielsen P.H."/>
        </authorList>
    </citation>
    <scope>NUCLEOTIDE SEQUENCE</scope>
    <source>
        <strain evidence="4">Run_A_D11</strain>
    </source>
</reference>
<feature type="coiled-coil region" evidence="1">
    <location>
        <begin position="64"/>
        <end position="118"/>
    </location>
</feature>
<evidence type="ECO:0000259" key="3">
    <source>
        <dbReference type="Pfam" id="PF13511"/>
    </source>
</evidence>
<keyword evidence="5" id="KW-1185">Reference proteome</keyword>
<dbReference type="Proteomes" id="UP000035760">
    <property type="component" value="Unassembled WGS sequence"/>
</dbReference>
<feature type="signal peptide" evidence="2">
    <location>
        <begin position="1"/>
        <end position="18"/>
    </location>
</feature>
<dbReference type="RefSeq" id="WP_171820505.1">
    <property type="nucleotide sequence ID" value="NZ_CBTJ020000101.1"/>
</dbReference>
<dbReference type="AlphaFoldDB" id="W6M983"/>
<dbReference type="InterPro" id="IPR025392">
    <property type="entry name" value="DUF4124"/>
</dbReference>
<evidence type="ECO:0000313" key="5">
    <source>
        <dbReference type="Proteomes" id="UP000035760"/>
    </source>
</evidence>
<protein>
    <recommendedName>
        <fullName evidence="3">DUF4124 domain-containing protein</fullName>
    </recommendedName>
</protein>
<feature type="domain" description="DUF4124" evidence="3">
    <location>
        <begin position="7"/>
        <end position="55"/>
    </location>
</feature>
<dbReference type="EMBL" id="CBTJ020000101">
    <property type="protein sequence ID" value="CDI04097.1"/>
    <property type="molecule type" value="Genomic_DNA"/>
</dbReference>
<feature type="chain" id="PRO_5004878232" description="DUF4124 domain-containing protein" evidence="2">
    <location>
        <begin position="19"/>
        <end position="153"/>
    </location>
</feature>
<gene>
    <name evidence="4" type="ORF">BN873_890003</name>
</gene>
<evidence type="ECO:0000256" key="2">
    <source>
        <dbReference type="SAM" id="SignalP"/>
    </source>
</evidence>
<keyword evidence="2" id="KW-0732">Signal</keyword>
<proteinExistence type="predicted"/>
<evidence type="ECO:0000313" key="4">
    <source>
        <dbReference type="EMBL" id="CDI04097.1"/>
    </source>
</evidence>
<name>W6M983_9GAMM</name>
<evidence type="ECO:0000256" key="1">
    <source>
        <dbReference type="SAM" id="Coils"/>
    </source>
</evidence>
<keyword evidence="1" id="KW-0175">Coiled coil</keyword>
<sequence length="153" mass="17138">MKRIVLLSCALMSAPSWAINKCVAPDGRTIYQAAPCAGEAKASEIAVQKAPPSTTIPIDTQAEIKQLQQRAAKAERERKIKELEAGNSRYRQSMTDELDALRNRKRFANNNLAGATWEQSLSDEMNAVTSKYDTLIRDNQTEIDRLRKEGEKE</sequence>
<reference evidence="4" key="1">
    <citation type="submission" date="2013-07" db="EMBL/GenBank/DDBJ databases">
        <authorList>
            <person name="McIlroy S."/>
        </authorList>
    </citation>
    <scope>NUCLEOTIDE SEQUENCE [LARGE SCALE GENOMIC DNA]</scope>
    <source>
        <strain evidence="4">Run_A_D11</strain>
    </source>
</reference>
<comment type="caution">
    <text evidence="4">The sequence shown here is derived from an EMBL/GenBank/DDBJ whole genome shotgun (WGS) entry which is preliminary data.</text>
</comment>